<evidence type="ECO:0000313" key="1">
    <source>
        <dbReference type="EMBL" id="REH38228.1"/>
    </source>
</evidence>
<dbReference type="Proteomes" id="UP000256269">
    <property type="component" value="Unassembled WGS sequence"/>
</dbReference>
<name>A0A3E0H4T8_9PSEU</name>
<proteinExistence type="predicted"/>
<comment type="caution">
    <text evidence="1">The sequence shown here is derived from an EMBL/GenBank/DDBJ whole genome shotgun (WGS) entry which is preliminary data.</text>
</comment>
<organism evidence="1 2">
    <name type="scientific">Kutzneria buriramensis</name>
    <dbReference type="NCBI Taxonomy" id="1045776"/>
    <lineage>
        <taxon>Bacteria</taxon>
        <taxon>Bacillati</taxon>
        <taxon>Actinomycetota</taxon>
        <taxon>Actinomycetes</taxon>
        <taxon>Pseudonocardiales</taxon>
        <taxon>Pseudonocardiaceae</taxon>
        <taxon>Kutzneria</taxon>
    </lineage>
</organism>
<keyword evidence="2" id="KW-1185">Reference proteome</keyword>
<protein>
    <submittedName>
        <fullName evidence="1">Uncharacterized protein</fullName>
    </submittedName>
</protein>
<dbReference type="EMBL" id="QUNO01000014">
    <property type="protein sequence ID" value="REH38228.1"/>
    <property type="molecule type" value="Genomic_DNA"/>
</dbReference>
<accession>A0A3E0H4T8</accession>
<reference evidence="1 2" key="1">
    <citation type="submission" date="2018-08" db="EMBL/GenBank/DDBJ databases">
        <title>Genomic Encyclopedia of Archaeal and Bacterial Type Strains, Phase II (KMG-II): from individual species to whole genera.</title>
        <authorList>
            <person name="Goeker M."/>
        </authorList>
    </citation>
    <scope>NUCLEOTIDE SEQUENCE [LARGE SCALE GENOMIC DNA]</scope>
    <source>
        <strain evidence="1 2">DSM 45791</strain>
    </source>
</reference>
<evidence type="ECO:0000313" key="2">
    <source>
        <dbReference type="Proteomes" id="UP000256269"/>
    </source>
</evidence>
<sequence length="45" mass="5004">MGPASAALTGRFAWRNSSVIVDLLQFRQRSSVLFTPVVNKRPSIE</sequence>
<dbReference type="AlphaFoldDB" id="A0A3E0H4T8"/>
<gene>
    <name evidence="1" type="ORF">BCF44_114253</name>
</gene>